<evidence type="ECO:0000313" key="2">
    <source>
        <dbReference type="EMBL" id="EBO4494126.1"/>
    </source>
</evidence>
<dbReference type="Pfam" id="PF21941">
    <property type="entry name" value="SMEK_N"/>
    <property type="match status" value="1"/>
</dbReference>
<accession>A0A5U0N0I3</accession>
<reference evidence="2" key="1">
    <citation type="submission" date="2018-06" db="EMBL/GenBank/DDBJ databases">
        <authorList>
            <consortium name="PulseNet: The National Subtyping Network for Foodborne Disease Surveillance"/>
            <person name="Tarr C.L."/>
            <person name="Trees E."/>
            <person name="Katz L.S."/>
            <person name="Carleton-Romer H.A."/>
            <person name="Stroika S."/>
            <person name="Kucerova Z."/>
            <person name="Roache K.F."/>
            <person name="Sabol A.L."/>
            <person name="Besser J."/>
            <person name="Gerner-Smidt P."/>
        </authorList>
    </citation>
    <scope>NUCLEOTIDE SEQUENCE</scope>
    <source>
        <strain evidence="2">PNUSAS042222</strain>
    </source>
</reference>
<feature type="domain" description="SMEK" evidence="1">
    <location>
        <begin position="10"/>
        <end position="89"/>
    </location>
</feature>
<dbReference type="InterPro" id="IPR047740">
    <property type="entry name" value="SMEK_dom"/>
</dbReference>
<protein>
    <recommendedName>
        <fullName evidence="1">SMEK domain-containing protein</fullName>
    </recommendedName>
</protein>
<evidence type="ECO:0000259" key="1">
    <source>
        <dbReference type="Pfam" id="PF21941"/>
    </source>
</evidence>
<organism evidence="2">
    <name type="scientific">Salmonella enterica</name>
    <name type="common">Salmonella choleraesuis</name>
    <dbReference type="NCBI Taxonomy" id="28901"/>
    <lineage>
        <taxon>Bacteria</taxon>
        <taxon>Pseudomonadati</taxon>
        <taxon>Pseudomonadota</taxon>
        <taxon>Gammaproteobacteria</taxon>
        <taxon>Enterobacterales</taxon>
        <taxon>Enterobacteriaceae</taxon>
        <taxon>Salmonella</taxon>
    </lineage>
</organism>
<gene>
    <name evidence="2" type="ORF">DM504_21650</name>
</gene>
<feature type="non-terminal residue" evidence="2">
    <location>
        <position position="89"/>
    </location>
</feature>
<proteinExistence type="predicted"/>
<name>A0A5U0N0I3_SALER</name>
<dbReference type="NCBIfam" id="NF033859">
    <property type="entry name" value="SMEK_N"/>
    <property type="match status" value="1"/>
</dbReference>
<comment type="caution">
    <text evidence="2">The sequence shown here is derived from an EMBL/GenBank/DDBJ whole genome shotgun (WGS) entry which is preliminary data.</text>
</comment>
<sequence length="89" mass="10290">MLARAENIRKITNYLAVLSRGVEINASLNLLDINVQVEFFYRDFLNLCYGYNLINTNSEEQNYQSIDLADENMRVAIQVTSTPELEKIK</sequence>
<dbReference type="EMBL" id="AAGINY010000044">
    <property type="protein sequence ID" value="EBO4494126.1"/>
    <property type="molecule type" value="Genomic_DNA"/>
</dbReference>
<dbReference type="AlphaFoldDB" id="A0A5U0N0I3"/>